<comment type="caution">
    <text evidence="1">The sequence shown here is derived from an EMBL/GenBank/DDBJ whole genome shotgun (WGS) entry which is preliminary data.</text>
</comment>
<protein>
    <submittedName>
        <fullName evidence="1">Acid phosphatase 1-like</fullName>
    </submittedName>
</protein>
<proteinExistence type="predicted"/>
<gene>
    <name evidence="1" type="ORF">OWV82_018487</name>
</gene>
<evidence type="ECO:0000313" key="1">
    <source>
        <dbReference type="EMBL" id="KAJ4708562.1"/>
    </source>
</evidence>
<accession>A0ACC1XAY2</accession>
<dbReference type="EMBL" id="CM051403">
    <property type="protein sequence ID" value="KAJ4708562.1"/>
    <property type="molecule type" value="Genomic_DNA"/>
</dbReference>
<evidence type="ECO:0000313" key="2">
    <source>
        <dbReference type="Proteomes" id="UP001164539"/>
    </source>
</evidence>
<keyword evidence="2" id="KW-1185">Reference proteome</keyword>
<name>A0ACC1XAY2_MELAZ</name>
<reference evidence="1 2" key="1">
    <citation type="journal article" date="2023" name="Science">
        <title>Complex scaffold remodeling in plant triterpene biosynthesis.</title>
        <authorList>
            <person name="De La Pena R."/>
            <person name="Hodgson H."/>
            <person name="Liu J.C."/>
            <person name="Stephenson M.J."/>
            <person name="Martin A.C."/>
            <person name="Owen C."/>
            <person name="Harkess A."/>
            <person name="Leebens-Mack J."/>
            <person name="Jimenez L.E."/>
            <person name="Osbourn A."/>
            <person name="Sattely E.S."/>
        </authorList>
    </citation>
    <scope>NUCLEOTIDE SEQUENCE [LARGE SCALE GENOMIC DNA]</scope>
    <source>
        <strain evidence="2">cv. JPN11</strain>
        <tissue evidence="1">Leaf</tissue>
    </source>
</reference>
<dbReference type="Proteomes" id="UP001164539">
    <property type="component" value="Chromosome 10"/>
</dbReference>
<organism evidence="1 2">
    <name type="scientific">Melia azedarach</name>
    <name type="common">Chinaberry tree</name>
    <dbReference type="NCBI Taxonomy" id="155640"/>
    <lineage>
        <taxon>Eukaryota</taxon>
        <taxon>Viridiplantae</taxon>
        <taxon>Streptophyta</taxon>
        <taxon>Embryophyta</taxon>
        <taxon>Tracheophyta</taxon>
        <taxon>Spermatophyta</taxon>
        <taxon>Magnoliopsida</taxon>
        <taxon>eudicotyledons</taxon>
        <taxon>Gunneridae</taxon>
        <taxon>Pentapetalae</taxon>
        <taxon>rosids</taxon>
        <taxon>malvids</taxon>
        <taxon>Sapindales</taxon>
        <taxon>Meliaceae</taxon>
        <taxon>Melia</taxon>
    </lineage>
</organism>
<sequence>MSYRKFHLSISVHFILISHALAQSVIQIFPRKTNIAIGSKTRVDNELYCDSWRFSVETNDAGFWEYIPPRCTKFVESYMTGDHYLSDSEVVSSYSLDFAKTVNVSGDGKDAWVFDIDETLLSNLPYYEAHGFGSQFNEEAFDEWVDLAEAPALPASLTLYKELKQLGFKIFLLTGRSEFQRNATDKNLLFVGYSDWEKLILRGASDQGKLATVYKSEKRLELVKEGYRIHGSSGDQWSDLLGFARAERSFKLPNPMYYIA</sequence>